<dbReference type="EMBL" id="GG684843">
    <property type="protein sequence ID" value="EER00635.1"/>
    <property type="molecule type" value="Genomic_DNA"/>
</dbReference>
<reference evidence="4 5" key="1">
    <citation type="submission" date="2008-07" db="EMBL/GenBank/DDBJ databases">
        <authorList>
            <person name="El-Sayed N."/>
            <person name="Caler E."/>
            <person name="Inman J."/>
            <person name="Amedeo P."/>
            <person name="Hass B."/>
            <person name="Wortman J."/>
        </authorList>
    </citation>
    <scope>NUCLEOTIDE SEQUENCE [LARGE SCALE GENOMIC DNA]</scope>
    <source>
        <strain evidence="5">ATCC 50983 / TXsc</strain>
    </source>
</reference>
<dbReference type="GO" id="GO:0005634">
    <property type="term" value="C:nucleus"/>
    <property type="evidence" value="ECO:0007669"/>
    <property type="project" value="UniProtKB-SubCell"/>
</dbReference>
<dbReference type="PANTHER" id="PTHR12214">
    <property type="entry name" value="GC-RICH SEQUENCE DNA-BINDING FACTOR"/>
    <property type="match status" value="1"/>
</dbReference>
<evidence type="ECO:0000256" key="3">
    <source>
        <dbReference type="SAM" id="MobiDB-lite"/>
    </source>
</evidence>
<evidence type="ECO:0000256" key="2">
    <source>
        <dbReference type="ARBA" id="ARBA00023242"/>
    </source>
</evidence>
<dbReference type="OMA" id="MMLEKTS"/>
<dbReference type="AlphaFoldDB" id="C5LRK8"/>
<dbReference type="InParanoid" id="C5LRK8"/>
<sequence>MVADPGVIDLARRKRQRQREKVRSSENAMAPAQVKKGEFATIDLDPSAHDAPMTDTDGGLGGHSTRGMLHRLEVERKREQLMEFGDEDDDTWADAQIKKVAGLQKLKEFQQKRADAALMVEKTSGEKMAEDLFAADPIPSLEEALDAVYRKIHSEKVHLIDFQGRHRKLETDRAESQRCLDRIESDSLEENEKLDVITDFRSYVEDLGSFHDAKYDQTDNALNLLDNIEKNVCRTHEERQLKALMTDYAQASEDDSEEARLAEARRSEDGYITSDGEYSDIEENDDQTWQALAKDKKKFLKAAHLQIMGDVSDDFSSVRSICQEFQKVRTACPKLYKQAFLGASLEEAVAIPV</sequence>
<evidence type="ECO:0000313" key="4">
    <source>
        <dbReference type="EMBL" id="EER00635.1"/>
    </source>
</evidence>
<dbReference type="PANTHER" id="PTHR12214:SF0">
    <property type="entry name" value="LD29489P"/>
    <property type="match status" value="1"/>
</dbReference>
<name>C5LRK8_PERM5</name>
<evidence type="ECO:0000313" key="5">
    <source>
        <dbReference type="Proteomes" id="UP000007800"/>
    </source>
</evidence>
<feature type="region of interest" description="Disordered" evidence="3">
    <location>
        <begin position="1"/>
        <end position="65"/>
    </location>
</feature>
<keyword evidence="5" id="KW-1185">Reference proteome</keyword>
<gene>
    <name evidence="4" type="ORF">Pmar_PMAR009375</name>
</gene>
<proteinExistence type="predicted"/>
<keyword evidence="2" id="KW-0539">Nucleus</keyword>
<dbReference type="Proteomes" id="UP000007800">
    <property type="component" value="Unassembled WGS sequence"/>
</dbReference>
<dbReference type="GO" id="GO:0003677">
    <property type="term" value="F:DNA binding"/>
    <property type="evidence" value="ECO:0007669"/>
    <property type="project" value="InterPro"/>
</dbReference>
<feature type="non-terminal residue" evidence="4">
    <location>
        <position position="353"/>
    </location>
</feature>
<dbReference type="InterPro" id="IPR012890">
    <property type="entry name" value="GCFC2-like"/>
</dbReference>
<dbReference type="RefSeq" id="XP_002767917.1">
    <property type="nucleotide sequence ID" value="XM_002767871.1"/>
</dbReference>
<dbReference type="GeneID" id="9043748"/>
<accession>C5LRK8</accession>
<evidence type="ECO:0000256" key="1">
    <source>
        <dbReference type="ARBA" id="ARBA00004123"/>
    </source>
</evidence>
<organism evidence="5">
    <name type="scientific">Perkinsus marinus (strain ATCC 50983 / TXsc)</name>
    <dbReference type="NCBI Taxonomy" id="423536"/>
    <lineage>
        <taxon>Eukaryota</taxon>
        <taxon>Sar</taxon>
        <taxon>Alveolata</taxon>
        <taxon>Perkinsozoa</taxon>
        <taxon>Perkinsea</taxon>
        <taxon>Perkinsida</taxon>
        <taxon>Perkinsidae</taxon>
        <taxon>Perkinsus</taxon>
    </lineage>
</organism>
<dbReference type="OrthoDB" id="429427at2759"/>
<dbReference type="GO" id="GO:0000398">
    <property type="term" value="P:mRNA splicing, via spliceosome"/>
    <property type="evidence" value="ECO:0007669"/>
    <property type="project" value="InterPro"/>
</dbReference>
<comment type="subcellular location">
    <subcellularLocation>
        <location evidence="1">Nucleus</location>
    </subcellularLocation>
</comment>
<protein>
    <submittedName>
        <fullName evidence="4">Uncharacterized protein</fullName>
    </submittedName>
</protein>